<dbReference type="InterPro" id="IPR022765">
    <property type="entry name" value="Dna2/Cas4_DUF83"/>
</dbReference>
<comment type="cofactor">
    <cofactor evidence="9">
        <name>iron-sulfur cluster</name>
        <dbReference type="ChEBI" id="CHEBI:30408"/>
    </cofactor>
</comment>
<keyword evidence="8 9" id="KW-0464">Manganese</keyword>
<dbReference type="PANTHER" id="PTHR37168">
    <property type="entry name" value="CRISPR-ASSOCIATED EXONUCLEASE CAS4"/>
    <property type="match status" value="1"/>
</dbReference>
<gene>
    <name evidence="11" type="ORF">M2350_003109</name>
</gene>
<evidence type="ECO:0000256" key="6">
    <source>
        <dbReference type="ARBA" id="ARBA00023014"/>
    </source>
</evidence>
<dbReference type="NCBIfam" id="TIGR00372">
    <property type="entry name" value="cas4"/>
    <property type="match status" value="1"/>
</dbReference>
<name>A0ABT2ERT2_9BACT</name>
<keyword evidence="6 9" id="KW-0411">Iron-sulfur</keyword>
<evidence type="ECO:0000256" key="9">
    <source>
        <dbReference type="RuleBase" id="RU365022"/>
    </source>
</evidence>
<evidence type="ECO:0000256" key="7">
    <source>
        <dbReference type="ARBA" id="ARBA00023118"/>
    </source>
</evidence>
<evidence type="ECO:0000313" key="11">
    <source>
        <dbReference type="EMBL" id="MCS3920674.1"/>
    </source>
</evidence>
<organism evidence="11 12">
    <name type="scientific">Candidatus Fervidibacter sacchari</name>
    <dbReference type="NCBI Taxonomy" id="1448929"/>
    <lineage>
        <taxon>Bacteria</taxon>
        <taxon>Candidatus Fervidibacterota</taxon>
        <taxon>Candidatus Fervidibacter</taxon>
    </lineage>
</organism>
<dbReference type="GO" id="GO:0004527">
    <property type="term" value="F:exonuclease activity"/>
    <property type="evidence" value="ECO:0007669"/>
    <property type="project" value="UniProtKB-KW"/>
</dbReference>
<keyword evidence="2 9" id="KW-0479">Metal-binding</keyword>
<keyword evidence="5 9" id="KW-0408">Iron</keyword>
<dbReference type="Gene3D" id="3.90.320.10">
    <property type="match status" value="1"/>
</dbReference>
<dbReference type="EMBL" id="JANUCP010000006">
    <property type="protein sequence ID" value="MCS3920674.1"/>
    <property type="molecule type" value="Genomic_DNA"/>
</dbReference>
<comment type="cofactor">
    <cofactor evidence="9">
        <name>Mg(2+)</name>
        <dbReference type="ChEBI" id="CHEBI:18420"/>
    </cofactor>
    <cofactor evidence="9">
        <name>Mn(2+)</name>
        <dbReference type="ChEBI" id="CHEBI:29035"/>
    </cofactor>
    <text evidence="9">Mg(2+) or Mn(2+) required for ssDNA cleavage activity.</text>
</comment>
<sequence>MMLSDSEFETLRTNGIKVNYWVVCQRKVWLYAKGLRMEPLSDRVALGRLLHERAYPDLPRRELLIDDLIKVDLLEHESKVLEVKHSRKLIDAARLQVAYYLLYLRWLGAGELVGELRFPKERRREEVRLTPELEAQVIEALREIQRIEQLPSPPEVAFMPICRVCAYCELCWG</sequence>
<proteinExistence type="inferred from homology"/>
<reference evidence="11 12" key="1">
    <citation type="submission" date="2022-08" db="EMBL/GenBank/DDBJ databases">
        <title>Bacterial and archaeal communities from various locations to study Microbial Dark Matter (Phase II).</title>
        <authorList>
            <person name="Stepanauskas R."/>
        </authorList>
    </citation>
    <scope>NUCLEOTIDE SEQUENCE [LARGE SCALE GENOMIC DNA]</scope>
    <source>
        <strain evidence="11 12">PD1</strain>
    </source>
</reference>
<evidence type="ECO:0000256" key="1">
    <source>
        <dbReference type="ARBA" id="ARBA00022722"/>
    </source>
</evidence>
<evidence type="ECO:0000313" key="12">
    <source>
        <dbReference type="Proteomes" id="UP001204798"/>
    </source>
</evidence>
<dbReference type="EC" id="3.1.12.1" evidence="9"/>
<dbReference type="Proteomes" id="UP001204798">
    <property type="component" value="Unassembled WGS sequence"/>
</dbReference>
<evidence type="ECO:0000256" key="2">
    <source>
        <dbReference type="ARBA" id="ARBA00022723"/>
    </source>
</evidence>
<evidence type="ECO:0000256" key="5">
    <source>
        <dbReference type="ARBA" id="ARBA00023004"/>
    </source>
</evidence>
<comment type="function">
    <text evidence="9">CRISPR (clustered regularly interspaced short palindromic repeat) is an adaptive immune system that provides protection against mobile genetic elements (viruses, transposable elements and conjugative plasmids). CRISPR clusters contain sequences complementary to antecedent mobile elements and target invading nucleic acids. CRISPR clusters are transcribed and processed into CRISPR RNA (crRNA).</text>
</comment>
<dbReference type="InterPro" id="IPR011604">
    <property type="entry name" value="PDDEXK-like_dom_sf"/>
</dbReference>
<feature type="domain" description="DUF83" evidence="10">
    <location>
        <begin position="14"/>
        <end position="172"/>
    </location>
</feature>
<keyword evidence="1 9" id="KW-0540">Nuclease</keyword>
<evidence type="ECO:0000259" key="10">
    <source>
        <dbReference type="Pfam" id="PF01930"/>
    </source>
</evidence>
<comment type="caution">
    <text evidence="11">The sequence shown here is derived from an EMBL/GenBank/DDBJ whole genome shotgun (WGS) entry which is preliminary data.</text>
</comment>
<keyword evidence="12" id="KW-1185">Reference proteome</keyword>
<keyword evidence="3 9" id="KW-0378">Hydrolase</keyword>
<accession>A0ABT2ERT2</accession>
<dbReference type="InterPro" id="IPR013343">
    <property type="entry name" value="CRISPR-assoc_prot_Cas4"/>
</dbReference>
<evidence type="ECO:0000256" key="8">
    <source>
        <dbReference type="ARBA" id="ARBA00023211"/>
    </source>
</evidence>
<keyword evidence="7 9" id="KW-0051">Antiviral defense</keyword>
<protein>
    <recommendedName>
        <fullName evidence="9">CRISPR-associated exonuclease Cas4</fullName>
        <ecNumber evidence="9">3.1.12.1</ecNumber>
    </recommendedName>
</protein>
<dbReference type="Pfam" id="PF01930">
    <property type="entry name" value="Cas_Cas4"/>
    <property type="match status" value="1"/>
</dbReference>
<evidence type="ECO:0000256" key="3">
    <source>
        <dbReference type="ARBA" id="ARBA00022801"/>
    </source>
</evidence>
<evidence type="ECO:0000256" key="4">
    <source>
        <dbReference type="ARBA" id="ARBA00022839"/>
    </source>
</evidence>
<keyword evidence="4 9" id="KW-0269">Exonuclease</keyword>
<dbReference type="PANTHER" id="PTHR37168:SF1">
    <property type="entry name" value="CRISPR-ASSOCIATED EXONUCLEASE CAS4"/>
    <property type="match status" value="1"/>
</dbReference>
<comment type="similarity">
    <text evidence="9">Belongs to the CRISPR-associated exonuclease Cas4 family.</text>
</comment>